<evidence type="ECO:0000313" key="2">
    <source>
        <dbReference type="EMBL" id="MDQ0264053.1"/>
    </source>
</evidence>
<proteinExistence type="predicted"/>
<feature type="domain" description="RamC N-terminal" evidence="1">
    <location>
        <begin position="15"/>
        <end position="82"/>
    </location>
</feature>
<dbReference type="InterPro" id="IPR057929">
    <property type="entry name" value="RamC_N"/>
</dbReference>
<evidence type="ECO:0000259" key="1">
    <source>
        <dbReference type="Pfam" id="PF25816"/>
    </source>
</evidence>
<evidence type="ECO:0000313" key="3">
    <source>
        <dbReference type="Proteomes" id="UP001237071"/>
    </source>
</evidence>
<keyword evidence="3" id="KW-1185">Reference proteome</keyword>
<protein>
    <recommendedName>
        <fullName evidence="1">RamC N-terminal domain-containing protein</fullName>
    </recommendedName>
</protein>
<accession>A0ABU0A9U4</accession>
<comment type="caution">
    <text evidence="2">The sequence shown here is derived from an EMBL/GenBank/DDBJ whole genome shotgun (WGS) entry which is preliminary data.</text>
</comment>
<reference evidence="2 3" key="1">
    <citation type="submission" date="2023-07" db="EMBL/GenBank/DDBJ databases">
        <title>Genomic Encyclopedia of Type Strains, Phase IV (KMG-IV): sequencing the most valuable type-strain genomes for metagenomic binning, comparative biology and taxonomic classification.</title>
        <authorList>
            <person name="Goeker M."/>
        </authorList>
    </citation>
    <scope>NUCLEOTIDE SEQUENCE [LARGE SCALE GENOMIC DNA]</scope>
    <source>
        <strain evidence="2 3">DSM 23147</strain>
    </source>
</reference>
<organism evidence="2 3">
    <name type="scientific">Streptococcus dysgalactiae</name>
    <dbReference type="NCBI Taxonomy" id="1334"/>
    <lineage>
        <taxon>Bacteria</taxon>
        <taxon>Bacillati</taxon>
        <taxon>Bacillota</taxon>
        <taxon>Bacilli</taxon>
        <taxon>Lactobacillales</taxon>
        <taxon>Streptococcaceae</taxon>
        <taxon>Streptococcus</taxon>
    </lineage>
</organism>
<dbReference type="Proteomes" id="UP001237071">
    <property type="component" value="Unassembled WGS sequence"/>
</dbReference>
<dbReference type="Pfam" id="PF25816">
    <property type="entry name" value="RamC_N"/>
    <property type="match status" value="1"/>
</dbReference>
<dbReference type="EMBL" id="JAUSTL010000032">
    <property type="protein sequence ID" value="MDQ0264053.1"/>
    <property type="molecule type" value="Genomic_DNA"/>
</dbReference>
<sequence length="84" mass="9633">MDLLNNAITSFEPTAQEENETWVYYSIGKKLKKQGWKIHISSQMTDALIIFEKVSKLLLQEKCNFKVAKNSTVLAEINSPRNDT</sequence>
<feature type="non-terminal residue" evidence="2">
    <location>
        <position position="84"/>
    </location>
</feature>
<name>A0ABU0A9U4_STRDY</name>
<gene>
    <name evidence="2" type="ORF">J2S26_002158</name>
</gene>